<gene>
    <name evidence="3" type="ORF">FA10DRAFT_265034</name>
</gene>
<feature type="region of interest" description="Disordered" evidence="1">
    <location>
        <begin position="1"/>
        <end position="37"/>
    </location>
</feature>
<evidence type="ECO:0000256" key="1">
    <source>
        <dbReference type="SAM" id="MobiDB-lite"/>
    </source>
</evidence>
<feature type="domain" description="SET" evidence="2">
    <location>
        <begin position="112"/>
        <end position="255"/>
    </location>
</feature>
<sequence>MGRGRRQDTEAASIAPSRPSDDSSSNQELEVNQPPPNWPAEIEYLSSSCLPSSQLPHAIALTLCTAPSTSSPFHPVQLRKRNLVAIVPITPKTPFVPAYGSSLDHHPAQGQCGLFARCDLEPNTLIVPYLGRAHLSVPPDQDDESQYDASISVSAPASAQEGENDGEVARCGIDATHCGNEARFVNDYRGILKRPNVFFKEVERPFPREKKAELSAHTSGEEGQQQPLPRKIRGLAIFTGAHPIKAGTELCVSYGKGWWAARSEEQGGSAEQDEE</sequence>
<dbReference type="GeneID" id="37042808"/>
<dbReference type="AlphaFoldDB" id="A0A316YTT2"/>
<protein>
    <recommendedName>
        <fullName evidence="2">SET domain-containing protein</fullName>
    </recommendedName>
</protein>
<dbReference type="InParanoid" id="A0A316YTT2"/>
<dbReference type="InterPro" id="IPR001214">
    <property type="entry name" value="SET_dom"/>
</dbReference>
<dbReference type="Pfam" id="PF00856">
    <property type="entry name" value="SET"/>
    <property type="match status" value="1"/>
</dbReference>
<dbReference type="SUPFAM" id="SSF82199">
    <property type="entry name" value="SET domain"/>
    <property type="match status" value="1"/>
</dbReference>
<accession>A0A316YTT2</accession>
<proteinExistence type="predicted"/>
<dbReference type="Proteomes" id="UP000245768">
    <property type="component" value="Unassembled WGS sequence"/>
</dbReference>
<dbReference type="InterPro" id="IPR046341">
    <property type="entry name" value="SET_dom_sf"/>
</dbReference>
<organism evidence="3 4">
    <name type="scientific">Acaromyces ingoldii</name>
    <dbReference type="NCBI Taxonomy" id="215250"/>
    <lineage>
        <taxon>Eukaryota</taxon>
        <taxon>Fungi</taxon>
        <taxon>Dikarya</taxon>
        <taxon>Basidiomycota</taxon>
        <taxon>Ustilaginomycotina</taxon>
        <taxon>Exobasidiomycetes</taxon>
        <taxon>Exobasidiales</taxon>
        <taxon>Cryptobasidiaceae</taxon>
        <taxon>Acaromyces</taxon>
    </lineage>
</organism>
<feature type="compositionally biased region" description="Polar residues" evidence="1">
    <location>
        <begin position="216"/>
        <end position="227"/>
    </location>
</feature>
<keyword evidence="4" id="KW-1185">Reference proteome</keyword>
<reference evidence="3 4" key="1">
    <citation type="journal article" date="2018" name="Mol. Biol. Evol.">
        <title>Broad Genomic Sampling Reveals a Smut Pathogenic Ancestry of the Fungal Clade Ustilaginomycotina.</title>
        <authorList>
            <person name="Kijpornyongpan T."/>
            <person name="Mondo S.J."/>
            <person name="Barry K."/>
            <person name="Sandor L."/>
            <person name="Lee J."/>
            <person name="Lipzen A."/>
            <person name="Pangilinan J."/>
            <person name="LaButti K."/>
            <person name="Hainaut M."/>
            <person name="Henrissat B."/>
            <person name="Grigoriev I.V."/>
            <person name="Spatafora J.W."/>
            <person name="Aime M.C."/>
        </authorList>
    </citation>
    <scope>NUCLEOTIDE SEQUENCE [LARGE SCALE GENOMIC DNA]</scope>
    <source>
        <strain evidence="3 4">MCA 4198</strain>
    </source>
</reference>
<evidence type="ECO:0000259" key="2">
    <source>
        <dbReference type="Pfam" id="PF00856"/>
    </source>
</evidence>
<evidence type="ECO:0000313" key="3">
    <source>
        <dbReference type="EMBL" id="PWN91155.1"/>
    </source>
</evidence>
<dbReference type="Gene3D" id="2.170.270.10">
    <property type="entry name" value="SET domain"/>
    <property type="match status" value="1"/>
</dbReference>
<feature type="region of interest" description="Disordered" evidence="1">
    <location>
        <begin position="210"/>
        <end position="229"/>
    </location>
</feature>
<name>A0A316YTT2_9BASI</name>
<dbReference type="OrthoDB" id="5792673at2759"/>
<dbReference type="STRING" id="215250.A0A316YTT2"/>
<dbReference type="RefSeq" id="XP_025378353.1">
    <property type="nucleotide sequence ID" value="XM_025520892.1"/>
</dbReference>
<evidence type="ECO:0000313" key="4">
    <source>
        <dbReference type="Proteomes" id="UP000245768"/>
    </source>
</evidence>
<dbReference type="EMBL" id="KZ819635">
    <property type="protein sequence ID" value="PWN91155.1"/>
    <property type="molecule type" value="Genomic_DNA"/>
</dbReference>